<feature type="transmembrane region" description="Helical" evidence="1">
    <location>
        <begin position="145"/>
        <end position="167"/>
    </location>
</feature>
<dbReference type="PROSITE" id="PS51108">
    <property type="entry name" value="PTS_EIID"/>
    <property type="match status" value="1"/>
</dbReference>
<dbReference type="EMBL" id="JXBY01000030">
    <property type="protein sequence ID" value="KJY54026.1"/>
    <property type="molecule type" value="Genomic_DNA"/>
</dbReference>
<dbReference type="PATRIC" id="fig|1218493.3.peg.1975"/>
<comment type="caution">
    <text evidence="2">The sequence shown here is derived from an EMBL/GenBank/DDBJ whole genome shotgun (WGS) entry which is preliminary data.</text>
</comment>
<protein>
    <submittedName>
        <fullName evidence="2">PTS Man IID</fullName>
    </submittedName>
</protein>
<gene>
    <name evidence="2" type="ORF">JF76_18830</name>
</gene>
<keyword evidence="1" id="KW-0472">Membrane</keyword>
<dbReference type="GO" id="GO:0005886">
    <property type="term" value="C:plasma membrane"/>
    <property type="evidence" value="ECO:0007669"/>
    <property type="project" value="TreeGrafter"/>
</dbReference>
<accession>A0A0F4L8Y2</accession>
<dbReference type="Pfam" id="PF03613">
    <property type="entry name" value="EIID-AGA"/>
    <property type="match status" value="1"/>
</dbReference>
<keyword evidence="1" id="KW-1133">Transmembrane helix</keyword>
<organism evidence="2 3">
    <name type="scientific">Lactobacillus kullabergensis</name>
    <dbReference type="NCBI Taxonomy" id="1218493"/>
    <lineage>
        <taxon>Bacteria</taxon>
        <taxon>Bacillati</taxon>
        <taxon>Bacillota</taxon>
        <taxon>Bacilli</taxon>
        <taxon>Lactobacillales</taxon>
        <taxon>Lactobacillaceae</taxon>
        <taxon>Lactobacillus</taxon>
    </lineage>
</organism>
<feature type="transmembrane region" description="Helical" evidence="1">
    <location>
        <begin position="120"/>
        <end position="138"/>
    </location>
</feature>
<dbReference type="HOGENOM" id="CLU_060742_1_1_9"/>
<dbReference type="PANTHER" id="PTHR32502">
    <property type="entry name" value="N-ACETYLGALACTOSAMINE PERMEASE II COMPONENT-RELATED"/>
    <property type="match status" value="1"/>
</dbReference>
<evidence type="ECO:0000256" key="1">
    <source>
        <dbReference type="SAM" id="Phobius"/>
    </source>
</evidence>
<proteinExistence type="predicted"/>
<dbReference type="PANTHER" id="PTHR32502:SF26">
    <property type="entry name" value="PHOSPHOTRANSFERASE SYSTEM SUGAR-SPECIFIC EIID COMPONENT"/>
    <property type="match status" value="1"/>
</dbReference>
<feature type="transmembrane region" description="Helical" evidence="1">
    <location>
        <begin position="252"/>
        <end position="273"/>
    </location>
</feature>
<keyword evidence="1" id="KW-0812">Transmembrane</keyword>
<dbReference type="OrthoDB" id="9795582at2"/>
<dbReference type="InterPro" id="IPR050303">
    <property type="entry name" value="GatZ_KbaZ_carbometab"/>
</dbReference>
<dbReference type="InterPro" id="IPR004704">
    <property type="entry name" value="PTS_IID_man"/>
</dbReference>
<sequence>MMNKNVENKSSYHVTKKDLTWASLRFNWICVNLFNYESQLGPSLVWSMAPLLRKIYPKDSDYQASLKNHFNYFNTTPYLANIVLGTTVAMEEKDGVKALPTVQSFKTSIMGPLAGIGDTIFWVLWPTIMGSIAGYMALQGNPLGAIIWFLVNILFNIMKVWLYHVGYSSGTRLIDTLGDKINTFTEAASVMGVTVIGALVATVVKVSVPYVFKFGKVSMNIQTDILDKIMPALLPAVFTFFIYKLLDNKKWTPTKIIFLVILIALVGTFLGIFKA</sequence>
<evidence type="ECO:0000313" key="2">
    <source>
        <dbReference type="EMBL" id="KJY54026.1"/>
    </source>
</evidence>
<dbReference type="Proteomes" id="UP000033533">
    <property type="component" value="Unassembled WGS sequence"/>
</dbReference>
<reference evidence="2 3" key="1">
    <citation type="submission" date="2014-12" db="EMBL/GenBank/DDBJ databases">
        <title>Comparative genomics of the lactic acid bacteria isolated from the honey bee gut.</title>
        <authorList>
            <person name="Ellegaard K.M."/>
            <person name="Tamarit D."/>
            <person name="Javelind E."/>
            <person name="Olofsson T."/>
            <person name="Andersson S.G."/>
            <person name="Vasquez A."/>
        </authorList>
    </citation>
    <scope>NUCLEOTIDE SEQUENCE [LARGE SCALE GENOMIC DNA]</scope>
    <source>
        <strain evidence="2 3">Biut2</strain>
    </source>
</reference>
<dbReference type="GO" id="GO:0009401">
    <property type="term" value="P:phosphoenolpyruvate-dependent sugar phosphotransferase system"/>
    <property type="evidence" value="ECO:0007669"/>
    <property type="project" value="InterPro"/>
</dbReference>
<feature type="transmembrane region" description="Helical" evidence="1">
    <location>
        <begin position="187"/>
        <end position="208"/>
    </location>
</feature>
<evidence type="ECO:0000313" key="3">
    <source>
        <dbReference type="Proteomes" id="UP000033533"/>
    </source>
</evidence>
<name>A0A0F4L8Y2_9LACO</name>
<dbReference type="AlphaFoldDB" id="A0A0F4L8Y2"/>
<dbReference type="STRING" id="1218493.JF76_18830"/>
<feature type="transmembrane region" description="Helical" evidence="1">
    <location>
        <begin position="229"/>
        <end position="246"/>
    </location>
</feature>